<evidence type="ECO:0000313" key="2">
    <source>
        <dbReference type="Proteomes" id="UP001418444"/>
    </source>
</evidence>
<gene>
    <name evidence="1" type="ORF">GCM10022231_22840</name>
</gene>
<comment type="caution">
    <text evidence="1">The sequence shown here is derived from an EMBL/GenBank/DDBJ whole genome shotgun (WGS) entry which is preliminary data.</text>
</comment>
<proteinExistence type="predicted"/>
<dbReference type="RefSeq" id="WP_344783787.1">
    <property type="nucleotide sequence ID" value="NZ_BAAAZW010000006.1"/>
</dbReference>
<keyword evidence="2" id="KW-1185">Reference proteome</keyword>
<evidence type="ECO:0008006" key="3">
    <source>
        <dbReference type="Google" id="ProtNLM"/>
    </source>
</evidence>
<accession>A0ABP7P9U8</accession>
<protein>
    <recommendedName>
        <fullName evidence="3">DUF2336 domain-containing protein</fullName>
    </recommendedName>
</protein>
<evidence type="ECO:0000313" key="1">
    <source>
        <dbReference type="EMBL" id="GAA3962110.1"/>
    </source>
</evidence>
<reference evidence="2" key="1">
    <citation type="journal article" date="2019" name="Int. J. Syst. Evol. Microbiol.">
        <title>The Global Catalogue of Microorganisms (GCM) 10K type strain sequencing project: providing services to taxonomists for standard genome sequencing and annotation.</title>
        <authorList>
            <consortium name="The Broad Institute Genomics Platform"/>
            <consortium name="The Broad Institute Genome Sequencing Center for Infectious Disease"/>
            <person name="Wu L."/>
            <person name="Ma J."/>
        </authorList>
    </citation>
    <scope>NUCLEOTIDE SEQUENCE [LARGE SCALE GENOMIC DNA]</scope>
    <source>
        <strain evidence="2">JCM 16923</strain>
    </source>
</reference>
<name>A0ABP7P9U8_9ACTN</name>
<dbReference type="Proteomes" id="UP001418444">
    <property type="component" value="Unassembled WGS sequence"/>
</dbReference>
<sequence>MQPDPDSPAPDSAAGRLLDAQVRWTVGRLTGDEQSELVTALVDDVLATGRACTVAELIDPEELKSGARLLLTRVPPSTAATTFAETAADVLRAGPADDYTLGELIDREHVARLTDEALALTPSLERILDDLTRSPLVASLASRFVARLVNDVLAGNRAVAEKIPGVGSLMSIGTSVAGKAIGRTGEQFEQLFGDTAAKGAEFAMTRLNKIIIATLNDPQTRTAVLEVFDIYADRPAGRPETVLSSDDALRIAGLAQDIGIAAAASEPVLALAEALIDGFFRTYADHPAALLLDDLDLGRDDLVDRALAVAPRVLAAAAACGELERAVRSRLAPFYASAEVAEILAD</sequence>
<dbReference type="EMBL" id="BAAAZW010000006">
    <property type="protein sequence ID" value="GAA3962110.1"/>
    <property type="molecule type" value="Genomic_DNA"/>
</dbReference>
<organism evidence="1 2">
    <name type="scientific">Gordonia caeni</name>
    <dbReference type="NCBI Taxonomy" id="1007097"/>
    <lineage>
        <taxon>Bacteria</taxon>
        <taxon>Bacillati</taxon>
        <taxon>Actinomycetota</taxon>
        <taxon>Actinomycetes</taxon>
        <taxon>Mycobacteriales</taxon>
        <taxon>Gordoniaceae</taxon>
        <taxon>Gordonia</taxon>
    </lineage>
</organism>